<feature type="compositionally biased region" description="Polar residues" evidence="1">
    <location>
        <begin position="464"/>
        <end position="475"/>
    </location>
</feature>
<feature type="region of interest" description="Disordered" evidence="1">
    <location>
        <begin position="950"/>
        <end position="971"/>
    </location>
</feature>
<name>A0A1B7NS08_9EURO</name>
<feature type="compositionally biased region" description="Basic and acidic residues" evidence="1">
    <location>
        <begin position="19"/>
        <end position="34"/>
    </location>
</feature>
<evidence type="ECO:0008006" key="4">
    <source>
        <dbReference type="Google" id="ProtNLM"/>
    </source>
</evidence>
<feature type="region of interest" description="Disordered" evidence="1">
    <location>
        <begin position="567"/>
        <end position="611"/>
    </location>
</feature>
<dbReference type="STRING" id="1658172.A0A1B7NS08"/>
<feature type="compositionally biased region" description="Basic and acidic residues" evidence="1">
    <location>
        <begin position="830"/>
        <end position="841"/>
    </location>
</feature>
<feature type="compositionally biased region" description="Low complexity" evidence="1">
    <location>
        <begin position="213"/>
        <end position="237"/>
    </location>
</feature>
<reference evidence="2 3" key="1">
    <citation type="submission" date="2015-07" db="EMBL/GenBank/DDBJ databases">
        <title>Emmonsia species relationships and genome sequence.</title>
        <authorList>
            <person name="Cuomo C.A."/>
            <person name="Schwartz I.S."/>
            <person name="Kenyon C."/>
            <person name="de Hoog G.S."/>
            <person name="Govender N.P."/>
            <person name="Botha A."/>
            <person name="Moreno L."/>
            <person name="de Vries M."/>
            <person name="Munoz J.F."/>
            <person name="Stielow J.B."/>
        </authorList>
    </citation>
    <scope>NUCLEOTIDE SEQUENCE [LARGE SCALE GENOMIC DNA]</scope>
    <source>
        <strain evidence="2 3">CBS 136260</strain>
    </source>
</reference>
<feature type="compositionally biased region" description="Polar residues" evidence="1">
    <location>
        <begin position="686"/>
        <end position="705"/>
    </location>
</feature>
<feature type="compositionally biased region" description="Polar residues" evidence="1">
    <location>
        <begin position="482"/>
        <end position="511"/>
    </location>
</feature>
<feature type="compositionally biased region" description="Polar residues" evidence="1">
    <location>
        <begin position="359"/>
        <end position="369"/>
    </location>
</feature>
<evidence type="ECO:0000313" key="2">
    <source>
        <dbReference type="EMBL" id="OAX79575.1"/>
    </source>
</evidence>
<feature type="compositionally biased region" description="Polar residues" evidence="1">
    <location>
        <begin position="325"/>
        <end position="340"/>
    </location>
</feature>
<feature type="compositionally biased region" description="Polar residues" evidence="1">
    <location>
        <begin position="883"/>
        <end position="897"/>
    </location>
</feature>
<feature type="compositionally biased region" description="Basic and acidic residues" evidence="1">
    <location>
        <begin position="518"/>
        <end position="533"/>
    </location>
</feature>
<dbReference type="AlphaFoldDB" id="A0A1B7NS08"/>
<feature type="compositionally biased region" description="Polar residues" evidence="1">
    <location>
        <begin position="534"/>
        <end position="543"/>
    </location>
</feature>
<feature type="compositionally biased region" description="Low complexity" evidence="1">
    <location>
        <begin position="409"/>
        <end position="434"/>
    </location>
</feature>
<feature type="compositionally biased region" description="Polar residues" evidence="1">
    <location>
        <begin position="850"/>
        <end position="875"/>
    </location>
</feature>
<feature type="compositionally biased region" description="Low complexity" evidence="1">
    <location>
        <begin position="133"/>
        <end position="159"/>
    </location>
</feature>
<comment type="caution">
    <text evidence="2">The sequence shown here is derived from an EMBL/GenBank/DDBJ whole genome shotgun (WGS) entry which is preliminary data.</text>
</comment>
<dbReference type="OrthoDB" id="5369729at2759"/>
<feature type="compositionally biased region" description="Polar residues" evidence="1">
    <location>
        <begin position="102"/>
        <end position="112"/>
    </location>
</feature>
<feature type="compositionally biased region" description="Basic and acidic residues" evidence="1">
    <location>
        <begin position="341"/>
        <end position="352"/>
    </location>
</feature>
<feature type="region of interest" description="Disordered" evidence="1">
    <location>
        <begin position="682"/>
        <end position="739"/>
    </location>
</feature>
<feature type="compositionally biased region" description="Polar residues" evidence="1">
    <location>
        <begin position="181"/>
        <end position="205"/>
    </location>
</feature>
<protein>
    <recommendedName>
        <fullName evidence="4">LPXTG-motif cell wall anchor domain protein</fullName>
    </recommendedName>
</protein>
<accession>A0A1B7NS08</accession>
<evidence type="ECO:0000256" key="1">
    <source>
        <dbReference type="SAM" id="MobiDB-lite"/>
    </source>
</evidence>
<feature type="compositionally biased region" description="Low complexity" evidence="1">
    <location>
        <begin position="774"/>
        <end position="784"/>
    </location>
</feature>
<feature type="compositionally biased region" description="Polar residues" evidence="1">
    <location>
        <begin position="286"/>
        <end position="298"/>
    </location>
</feature>
<feature type="region of interest" description="Disordered" evidence="1">
    <location>
        <begin position="759"/>
        <end position="930"/>
    </location>
</feature>
<feature type="region of interest" description="Disordered" evidence="1">
    <location>
        <begin position="1"/>
        <end position="83"/>
    </location>
</feature>
<feature type="compositionally biased region" description="Low complexity" evidence="1">
    <location>
        <begin position="64"/>
        <end position="83"/>
    </location>
</feature>
<evidence type="ECO:0000313" key="3">
    <source>
        <dbReference type="Proteomes" id="UP000091918"/>
    </source>
</evidence>
<feature type="region of interest" description="Disordered" evidence="1">
    <location>
        <begin position="100"/>
        <end position="543"/>
    </location>
</feature>
<sequence length="971" mass="104738">MRLEVNSNSTSTLTVTEPPNDKNNKEWMRSRRLTDPLTSQPAEVPHPDRRSSDSATRLLKTPKSTSSLAVYTSSSNSCPISSDNLSDPTLACFSPRKINALKSPTRNTPTSIPTLLLQTPRTTQTTRDLDKLSPSSANNTAASAAPSSSPPTASSSATSYSLKSQPSLEPKSPHQRRAPASRSSCGIETSSGPPPALSTQRSLSYDKSRHKATATTTTTTTTTKTKTASTPTASTTSFSSLHRPRSFGGTARSIAKLQPPRPASSIDAALKSDSPTVAGPERRQRSSLPAGSGTTATIQEKPKMTLSGTRLSGSFLGTHRRERNTQATSNGNTDTSSSKESLAEDGKSKNEDIFLNIAKANSSRRNSTTKTDRKRSKFGLSGLSSRTSRANEEALSPQTPRFDSDRVTPSQSQDDSPSLALSSSSLRSPTGSQPPKDENSRLRYFGVSTKSTIGLPRSRLGRANQGSSPESSPSYTVERRGSNAQEQMQGQSRTYRQSNLSAMRITQNSSTADAADSAAERSRLEAEKSRLDGTESTLSTTAPSTVWDELDDLKWRIRKLELTGKLPPSSAAAMSSVSGERPRTATTTVTTLSSSPKHGRKTMSPAPIEQESGSVLSADVYRTLEATATDALTLATILSSNAPQHGSSISVVNGAGISDRQVRRKADSLCRGLTELCLVLSDEQQESTSKNRPGSRDATSSQHQIDTVRHRESITPTLSYRRSASHEPEEHHRGQTPTMRLAAGSRLESRRASILSLNAAATSSRNTPEHTNQLPTSSLSTPPSRLNRASMTLRSRRLQGEDDLDDKTSSVSRPISRAMTEVNGGTTRYSPRDRRRSREYTSNHPMPDIQPSQQLSPPHQRTDQSHSISQGQSNIPMRRNYGSPGTSLPTTTHTNIQPGFRRYGTSSLNTEAPSAEGLPKEYNSGEAGLGTKYSGLLQLRARTNSTGMRRIGIRHRPFNSTDGDNVSDELD</sequence>
<gene>
    <name evidence="2" type="ORF">ACJ72_06107</name>
</gene>
<organism evidence="2 3">
    <name type="scientific">Emergomyces africanus</name>
    <dbReference type="NCBI Taxonomy" id="1955775"/>
    <lineage>
        <taxon>Eukaryota</taxon>
        <taxon>Fungi</taxon>
        <taxon>Dikarya</taxon>
        <taxon>Ascomycota</taxon>
        <taxon>Pezizomycotina</taxon>
        <taxon>Eurotiomycetes</taxon>
        <taxon>Eurotiomycetidae</taxon>
        <taxon>Onygenales</taxon>
        <taxon>Ajellomycetaceae</taxon>
        <taxon>Emergomyces</taxon>
    </lineage>
</organism>
<feature type="compositionally biased region" description="Basic and acidic residues" evidence="1">
    <location>
        <begin position="724"/>
        <end position="733"/>
    </location>
</feature>
<dbReference type="Proteomes" id="UP000091918">
    <property type="component" value="Unassembled WGS sequence"/>
</dbReference>
<keyword evidence="3" id="KW-1185">Reference proteome</keyword>
<feature type="compositionally biased region" description="Polar residues" evidence="1">
    <location>
        <begin position="759"/>
        <end position="773"/>
    </location>
</feature>
<proteinExistence type="predicted"/>
<feature type="compositionally biased region" description="Low complexity" evidence="1">
    <location>
        <begin position="569"/>
        <end position="591"/>
    </location>
</feature>
<dbReference type="EMBL" id="LGUA01000973">
    <property type="protein sequence ID" value="OAX79575.1"/>
    <property type="molecule type" value="Genomic_DNA"/>
</dbReference>
<feature type="compositionally biased region" description="Low complexity" evidence="1">
    <location>
        <begin position="1"/>
        <end position="17"/>
    </location>
</feature>
<feature type="compositionally biased region" description="Low complexity" evidence="1">
    <location>
        <begin position="113"/>
        <end position="126"/>
    </location>
</feature>